<feature type="region of interest" description="Disordered" evidence="1">
    <location>
        <begin position="1"/>
        <end position="20"/>
    </location>
</feature>
<evidence type="ECO:0000313" key="4">
    <source>
        <dbReference type="Proteomes" id="UP000325315"/>
    </source>
</evidence>
<keyword evidence="4" id="KW-1185">Reference proteome</keyword>
<dbReference type="EMBL" id="SMMG02000005">
    <property type="protein sequence ID" value="KAA3475013.1"/>
    <property type="molecule type" value="Genomic_DNA"/>
</dbReference>
<sequence length="95" mass="10891">MEETSDGERRPMTGMASAGGVLRNEKKPRTQLYWGFLLLGLYITSHVGWKEFENFSYNLSLCVGVNQAWIMGLTRFSMESKCQSISFLSPMYYCL</sequence>
<feature type="transmembrane region" description="Helical" evidence="2">
    <location>
        <begin position="32"/>
        <end position="49"/>
    </location>
</feature>
<dbReference type="Proteomes" id="UP000325315">
    <property type="component" value="Unassembled WGS sequence"/>
</dbReference>
<keyword evidence="2" id="KW-0812">Transmembrane</keyword>
<dbReference type="AlphaFoldDB" id="A0A5B6W0Y8"/>
<evidence type="ECO:0000256" key="2">
    <source>
        <dbReference type="SAM" id="Phobius"/>
    </source>
</evidence>
<keyword evidence="2" id="KW-1133">Transmembrane helix</keyword>
<evidence type="ECO:0000256" key="1">
    <source>
        <dbReference type="SAM" id="MobiDB-lite"/>
    </source>
</evidence>
<organism evidence="3 4">
    <name type="scientific">Gossypium australe</name>
    <dbReference type="NCBI Taxonomy" id="47621"/>
    <lineage>
        <taxon>Eukaryota</taxon>
        <taxon>Viridiplantae</taxon>
        <taxon>Streptophyta</taxon>
        <taxon>Embryophyta</taxon>
        <taxon>Tracheophyta</taxon>
        <taxon>Spermatophyta</taxon>
        <taxon>Magnoliopsida</taxon>
        <taxon>eudicotyledons</taxon>
        <taxon>Gunneridae</taxon>
        <taxon>Pentapetalae</taxon>
        <taxon>rosids</taxon>
        <taxon>malvids</taxon>
        <taxon>Malvales</taxon>
        <taxon>Malvaceae</taxon>
        <taxon>Malvoideae</taxon>
        <taxon>Gossypium</taxon>
    </lineage>
</organism>
<proteinExistence type="predicted"/>
<gene>
    <name evidence="3" type="ORF">EPI10_025249</name>
</gene>
<evidence type="ECO:0000313" key="3">
    <source>
        <dbReference type="EMBL" id="KAA3475013.1"/>
    </source>
</evidence>
<protein>
    <submittedName>
        <fullName evidence="3">Uncharacterized protein</fullName>
    </submittedName>
</protein>
<accession>A0A5B6W0Y8</accession>
<comment type="caution">
    <text evidence="3">The sequence shown here is derived from an EMBL/GenBank/DDBJ whole genome shotgun (WGS) entry which is preliminary data.</text>
</comment>
<keyword evidence="2" id="KW-0472">Membrane</keyword>
<feature type="compositionally biased region" description="Basic and acidic residues" evidence="1">
    <location>
        <begin position="1"/>
        <end position="11"/>
    </location>
</feature>
<name>A0A5B6W0Y8_9ROSI</name>
<reference evidence="4" key="1">
    <citation type="journal article" date="2019" name="Plant Biotechnol. J.">
        <title>Genome sequencing of the Australian wild diploid species Gossypium australe highlights disease resistance and delayed gland morphogenesis.</title>
        <authorList>
            <person name="Cai Y."/>
            <person name="Cai X."/>
            <person name="Wang Q."/>
            <person name="Wang P."/>
            <person name="Zhang Y."/>
            <person name="Cai C."/>
            <person name="Xu Y."/>
            <person name="Wang K."/>
            <person name="Zhou Z."/>
            <person name="Wang C."/>
            <person name="Geng S."/>
            <person name="Li B."/>
            <person name="Dong Q."/>
            <person name="Hou Y."/>
            <person name="Wang H."/>
            <person name="Ai P."/>
            <person name="Liu Z."/>
            <person name="Yi F."/>
            <person name="Sun M."/>
            <person name="An G."/>
            <person name="Cheng J."/>
            <person name="Zhang Y."/>
            <person name="Shi Q."/>
            <person name="Xie Y."/>
            <person name="Shi X."/>
            <person name="Chang Y."/>
            <person name="Huang F."/>
            <person name="Chen Y."/>
            <person name="Hong S."/>
            <person name="Mi L."/>
            <person name="Sun Q."/>
            <person name="Zhang L."/>
            <person name="Zhou B."/>
            <person name="Peng R."/>
            <person name="Zhang X."/>
            <person name="Liu F."/>
        </authorList>
    </citation>
    <scope>NUCLEOTIDE SEQUENCE [LARGE SCALE GENOMIC DNA]</scope>
    <source>
        <strain evidence="4">cv. PA1801</strain>
    </source>
</reference>